<dbReference type="Gene3D" id="3.30.559.10">
    <property type="entry name" value="Chloramphenicol acetyltransferase-like domain"/>
    <property type="match status" value="1"/>
</dbReference>
<dbReference type="SUPFAM" id="SSF52777">
    <property type="entry name" value="CoA-dependent acyltransferases"/>
    <property type="match status" value="1"/>
</dbReference>
<dbReference type="InterPro" id="IPR023213">
    <property type="entry name" value="CAT-like_dom_sf"/>
</dbReference>
<evidence type="ECO:0000313" key="5">
    <source>
        <dbReference type="EMBL" id="KAJ8907553.1"/>
    </source>
</evidence>
<evidence type="ECO:0000256" key="1">
    <source>
        <dbReference type="ARBA" id="ARBA00005232"/>
    </source>
</evidence>
<dbReference type="InterPro" id="IPR039551">
    <property type="entry name" value="Cho/carn_acyl_trans"/>
</dbReference>
<dbReference type="PANTHER" id="PTHR22589">
    <property type="entry name" value="CARNITINE O-ACYLTRANSFERASE"/>
    <property type="match status" value="1"/>
</dbReference>
<proteinExistence type="inferred from homology"/>
<dbReference type="Gene3D" id="3.30.559.70">
    <property type="entry name" value="Choline/Carnitine o-acyltransferase, domain 2"/>
    <property type="match status" value="1"/>
</dbReference>
<evidence type="ECO:0000256" key="2">
    <source>
        <dbReference type="ARBA" id="ARBA00022679"/>
    </source>
</evidence>
<dbReference type="AlphaFoldDB" id="A0AAV8V2B9"/>
<dbReference type="PANTHER" id="PTHR22589:SF103">
    <property type="entry name" value="CARNITINE O-ACETYL-TRANSFERASE, ISOFORM A-RELATED"/>
    <property type="match status" value="1"/>
</dbReference>
<organism evidence="5 6">
    <name type="scientific">Rhodosorus marinus</name>
    <dbReference type="NCBI Taxonomy" id="101924"/>
    <lineage>
        <taxon>Eukaryota</taxon>
        <taxon>Rhodophyta</taxon>
        <taxon>Stylonematophyceae</taxon>
        <taxon>Stylonematales</taxon>
        <taxon>Stylonemataceae</taxon>
        <taxon>Rhodosorus</taxon>
    </lineage>
</organism>
<feature type="domain" description="Choline/carnitine acyltransferase" evidence="4">
    <location>
        <begin position="89"/>
        <end position="189"/>
    </location>
</feature>
<keyword evidence="6" id="KW-1185">Reference proteome</keyword>
<dbReference type="EMBL" id="JAMWBK010000002">
    <property type="protein sequence ID" value="KAJ8907553.1"/>
    <property type="molecule type" value="Genomic_DNA"/>
</dbReference>
<evidence type="ECO:0000313" key="6">
    <source>
        <dbReference type="Proteomes" id="UP001157974"/>
    </source>
</evidence>
<evidence type="ECO:0000256" key="3">
    <source>
        <dbReference type="ARBA" id="ARBA00023315"/>
    </source>
</evidence>
<keyword evidence="3" id="KW-0012">Acyltransferase</keyword>
<accession>A0AAV8V2B9</accession>
<feature type="domain" description="Choline/carnitine acyltransferase" evidence="4">
    <location>
        <begin position="5"/>
        <end position="74"/>
    </location>
</feature>
<name>A0AAV8V2B9_9RHOD</name>
<sequence length="191" mass="22167">MRRPPVPKLGDTIEMYLKSVKPLVPAAAFERTRKEAEKFMVPGGIGEELQERLVRRAKERTDSSWLAEWWTQLVTYKEREGSAVCIAGRYKYMFNACRVPKRLQDTFRKYDPVNHNHVVVLRNKKFYEFDLVFDRRTLSFEEIQFQLERVIANAGPKESSIGVLSSQNRDAWAAAYDQVIHEGNGASLNRL</sequence>
<reference evidence="5 6" key="1">
    <citation type="journal article" date="2023" name="Nat. Commun.">
        <title>Origin of minicircular mitochondrial genomes in red algae.</title>
        <authorList>
            <person name="Lee Y."/>
            <person name="Cho C.H."/>
            <person name="Lee Y.M."/>
            <person name="Park S.I."/>
            <person name="Yang J.H."/>
            <person name="West J.A."/>
            <person name="Bhattacharya D."/>
            <person name="Yoon H.S."/>
        </authorList>
    </citation>
    <scope>NUCLEOTIDE SEQUENCE [LARGE SCALE GENOMIC DNA]</scope>
    <source>
        <strain evidence="5 6">CCMP1338</strain>
        <tissue evidence="5">Whole cell</tissue>
    </source>
</reference>
<comment type="similarity">
    <text evidence="1">Belongs to the carnitine/choline acetyltransferase family.</text>
</comment>
<keyword evidence="2" id="KW-0808">Transferase</keyword>
<dbReference type="InterPro" id="IPR000542">
    <property type="entry name" value="Carn_acyl_trans"/>
</dbReference>
<comment type="caution">
    <text evidence="5">The sequence shown here is derived from an EMBL/GenBank/DDBJ whole genome shotgun (WGS) entry which is preliminary data.</text>
</comment>
<dbReference type="GO" id="GO:0016746">
    <property type="term" value="F:acyltransferase activity"/>
    <property type="evidence" value="ECO:0007669"/>
    <property type="project" value="UniProtKB-KW"/>
</dbReference>
<evidence type="ECO:0000259" key="4">
    <source>
        <dbReference type="Pfam" id="PF00755"/>
    </source>
</evidence>
<protein>
    <recommendedName>
        <fullName evidence="4">Choline/carnitine acyltransferase domain-containing protein</fullName>
    </recommendedName>
</protein>
<dbReference type="InterPro" id="IPR042231">
    <property type="entry name" value="Cho/carn_acyl_trans_2"/>
</dbReference>
<dbReference type="Pfam" id="PF00755">
    <property type="entry name" value="Carn_acyltransf"/>
    <property type="match status" value="2"/>
</dbReference>
<gene>
    <name evidence="5" type="ORF">NDN08_007664</name>
</gene>
<dbReference type="Proteomes" id="UP001157974">
    <property type="component" value="Unassembled WGS sequence"/>
</dbReference>